<dbReference type="GO" id="GO:0005829">
    <property type="term" value="C:cytosol"/>
    <property type="evidence" value="ECO:0007669"/>
    <property type="project" value="TreeGrafter"/>
</dbReference>
<gene>
    <name evidence="4" type="ORF">CD32_03345</name>
</gene>
<dbReference type="Proteomes" id="UP000030437">
    <property type="component" value="Unassembled WGS sequence"/>
</dbReference>
<dbReference type="eggNOG" id="COG2141">
    <property type="taxonomic scope" value="Bacteria"/>
</dbReference>
<organism evidence="4 5">
    <name type="scientific">Lysinibacillus odysseyi 34hs-1 = NBRC 100172</name>
    <dbReference type="NCBI Taxonomy" id="1220589"/>
    <lineage>
        <taxon>Bacteria</taxon>
        <taxon>Bacillati</taxon>
        <taxon>Bacillota</taxon>
        <taxon>Bacilli</taxon>
        <taxon>Bacillales</taxon>
        <taxon>Bacillaceae</taxon>
        <taxon>Lysinibacillus</taxon>
    </lineage>
</organism>
<dbReference type="SUPFAM" id="SSF51679">
    <property type="entry name" value="Bacterial luciferase-like"/>
    <property type="match status" value="1"/>
</dbReference>
<dbReference type="PANTHER" id="PTHR30137:SF8">
    <property type="entry name" value="BLR5498 PROTEIN"/>
    <property type="match status" value="1"/>
</dbReference>
<dbReference type="GO" id="GO:0004497">
    <property type="term" value="F:monooxygenase activity"/>
    <property type="evidence" value="ECO:0007669"/>
    <property type="project" value="UniProtKB-KW"/>
</dbReference>
<evidence type="ECO:0000313" key="5">
    <source>
        <dbReference type="Proteomes" id="UP000030437"/>
    </source>
</evidence>
<dbReference type="InterPro" id="IPR050766">
    <property type="entry name" value="Bact_Lucif_Oxidored"/>
</dbReference>
<keyword evidence="2" id="KW-0503">Monooxygenase</keyword>
<evidence type="ECO:0000256" key="2">
    <source>
        <dbReference type="ARBA" id="ARBA00023033"/>
    </source>
</evidence>
<dbReference type="InterPro" id="IPR036661">
    <property type="entry name" value="Luciferase-like_sf"/>
</dbReference>
<keyword evidence="5" id="KW-1185">Reference proteome</keyword>
<reference evidence="4 5" key="1">
    <citation type="submission" date="2014-02" db="EMBL/GenBank/DDBJ databases">
        <title>Draft genome sequence of Lysinibacillus odysseyi NBRC 100172.</title>
        <authorList>
            <person name="Zhang F."/>
            <person name="Wang G."/>
            <person name="Zhang L."/>
        </authorList>
    </citation>
    <scope>NUCLEOTIDE SEQUENCE [LARGE SCALE GENOMIC DNA]</scope>
    <source>
        <strain evidence="4 5">NBRC 100172</strain>
    </source>
</reference>
<dbReference type="AlphaFoldDB" id="A0A0A3IS97"/>
<keyword evidence="1" id="KW-0560">Oxidoreductase</keyword>
<evidence type="ECO:0000313" key="4">
    <source>
        <dbReference type="EMBL" id="KGR87601.1"/>
    </source>
</evidence>
<name>A0A0A3IS97_9BACI</name>
<dbReference type="GO" id="GO:0016705">
    <property type="term" value="F:oxidoreductase activity, acting on paired donors, with incorporation or reduction of molecular oxygen"/>
    <property type="evidence" value="ECO:0007669"/>
    <property type="project" value="InterPro"/>
</dbReference>
<accession>A0A0A3IS97</accession>
<dbReference type="Gene3D" id="3.20.20.30">
    <property type="entry name" value="Luciferase-like domain"/>
    <property type="match status" value="1"/>
</dbReference>
<dbReference type="STRING" id="1220589.CD32_03345"/>
<proteinExistence type="predicted"/>
<dbReference type="EMBL" id="JPVP01000046">
    <property type="protein sequence ID" value="KGR87601.1"/>
    <property type="molecule type" value="Genomic_DNA"/>
</dbReference>
<sequence>MEFGLYSLGDHMPNPHTNEWISASRRLTEIVEAAKLAEEVGIDVFSVGESHQKYFTTQAHTVLLSAIAQATNTIKLSSSSTIISTSDPVRVFEDFATIDLLSGGRVEIIAGRASRIGLFELLGYELTDYEALFEEKFALLNLINEQEVVNWKGEFRAPLKNAEILPRPFNGKLPIWRAVGGTPASAVKAGEAGVPMALAALGGNALHFKRIIDLYRKSAERAGHDVSSLPVATTSLMYLTENVEHAMNTMYPYLNKGMFHVNGRGYPAQLFMDGDAVEDVLMVGDAGRIVEKILHQYELFGHQRFLAQIDFGGIPFKEVAKTIETIGSDILPQVRKYTK</sequence>
<evidence type="ECO:0000256" key="1">
    <source>
        <dbReference type="ARBA" id="ARBA00023002"/>
    </source>
</evidence>
<dbReference type="PANTHER" id="PTHR30137">
    <property type="entry name" value="LUCIFERASE-LIKE MONOOXYGENASE"/>
    <property type="match status" value="1"/>
</dbReference>
<dbReference type="RefSeq" id="WP_036151210.1">
    <property type="nucleotide sequence ID" value="NZ_AVCX01000017.1"/>
</dbReference>
<dbReference type="Pfam" id="PF00296">
    <property type="entry name" value="Bac_luciferase"/>
    <property type="match status" value="1"/>
</dbReference>
<dbReference type="InterPro" id="IPR011251">
    <property type="entry name" value="Luciferase-like_dom"/>
</dbReference>
<feature type="domain" description="Luciferase-like" evidence="3">
    <location>
        <begin position="1"/>
        <end position="300"/>
    </location>
</feature>
<comment type="caution">
    <text evidence="4">The sequence shown here is derived from an EMBL/GenBank/DDBJ whole genome shotgun (WGS) entry which is preliminary data.</text>
</comment>
<evidence type="ECO:0000259" key="3">
    <source>
        <dbReference type="Pfam" id="PF00296"/>
    </source>
</evidence>
<protein>
    <submittedName>
        <fullName evidence="4">Luciferase</fullName>
    </submittedName>
</protein>
<dbReference type="OrthoDB" id="9776438at2"/>